<keyword evidence="6" id="KW-0325">Glycoprotein</keyword>
<evidence type="ECO:0000256" key="7">
    <source>
        <dbReference type="ARBA" id="ARBA00024348"/>
    </source>
</evidence>
<dbReference type="SUPFAM" id="SSF103473">
    <property type="entry name" value="MFS general substrate transporter"/>
    <property type="match status" value="1"/>
</dbReference>
<dbReference type="PROSITE" id="PS50850">
    <property type="entry name" value="MFS"/>
    <property type="match status" value="1"/>
</dbReference>
<dbReference type="FunFam" id="1.20.1250.20:FF:000055">
    <property type="entry name" value="Facilitated trehalose transporter Tret1-2 homolog"/>
    <property type="match status" value="1"/>
</dbReference>
<feature type="transmembrane region" description="Helical" evidence="8">
    <location>
        <begin position="12"/>
        <end position="36"/>
    </location>
</feature>
<dbReference type="PANTHER" id="PTHR48021">
    <property type="match status" value="1"/>
</dbReference>
<dbReference type="InterPro" id="IPR005829">
    <property type="entry name" value="Sugar_transporter_CS"/>
</dbReference>
<proteinExistence type="inferred from homology"/>
<keyword evidence="2" id="KW-1003">Cell membrane</keyword>
<accession>A0AAJ7W679</accession>
<evidence type="ECO:0000256" key="2">
    <source>
        <dbReference type="ARBA" id="ARBA00022475"/>
    </source>
</evidence>
<feature type="transmembrane region" description="Helical" evidence="8">
    <location>
        <begin position="145"/>
        <end position="164"/>
    </location>
</feature>
<dbReference type="Gene3D" id="1.20.1250.20">
    <property type="entry name" value="MFS general substrate transporter like domains"/>
    <property type="match status" value="1"/>
</dbReference>
<feature type="transmembrane region" description="Helical" evidence="8">
    <location>
        <begin position="349"/>
        <end position="366"/>
    </location>
</feature>
<keyword evidence="5 8" id="KW-0472">Membrane</keyword>
<comment type="subcellular location">
    <subcellularLocation>
        <location evidence="1">Cell membrane</location>
        <topology evidence="1">Multi-pass membrane protein</topology>
    </subcellularLocation>
</comment>
<dbReference type="Proteomes" id="UP000694920">
    <property type="component" value="Unplaced"/>
</dbReference>
<comment type="similarity">
    <text evidence="7">Belongs to the major facilitator superfamily. Sugar transporter (TC 2.A.1.1) family. Trehalose transporter subfamily.</text>
</comment>
<dbReference type="RefSeq" id="XP_024945382.1">
    <property type="nucleotide sequence ID" value="XM_025089614.1"/>
</dbReference>
<evidence type="ECO:0000256" key="4">
    <source>
        <dbReference type="ARBA" id="ARBA00022989"/>
    </source>
</evidence>
<dbReference type="AlphaFoldDB" id="A0AAJ7W679"/>
<dbReference type="InterPro" id="IPR020846">
    <property type="entry name" value="MFS_dom"/>
</dbReference>
<organism evidence="10 11">
    <name type="scientific">Cephus cinctus</name>
    <name type="common">Wheat stem sawfly</name>
    <dbReference type="NCBI Taxonomy" id="211228"/>
    <lineage>
        <taxon>Eukaryota</taxon>
        <taxon>Metazoa</taxon>
        <taxon>Ecdysozoa</taxon>
        <taxon>Arthropoda</taxon>
        <taxon>Hexapoda</taxon>
        <taxon>Insecta</taxon>
        <taxon>Pterygota</taxon>
        <taxon>Neoptera</taxon>
        <taxon>Endopterygota</taxon>
        <taxon>Hymenoptera</taxon>
        <taxon>Cephoidea</taxon>
        <taxon>Cephidae</taxon>
        <taxon>Cephus</taxon>
    </lineage>
</organism>
<dbReference type="InterPro" id="IPR003663">
    <property type="entry name" value="Sugar/inositol_transpt"/>
</dbReference>
<reference evidence="11" key="1">
    <citation type="submission" date="2025-08" db="UniProtKB">
        <authorList>
            <consortium name="RefSeq"/>
        </authorList>
    </citation>
    <scope>IDENTIFICATION</scope>
</reference>
<feature type="transmembrane region" description="Helical" evidence="8">
    <location>
        <begin position="387"/>
        <end position="407"/>
    </location>
</feature>
<keyword evidence="10" id="KW-1185">Reference proteome</keyword>
<feature type="transmembrane region" description="Helical" evidence="8">
    <location>
        <begin position="112"/>
        <end position="133"/>
    </location>
</feature>
<evidence type="ECO:0000256" key="1">
    <source>
        <dbReference type="ARBA" id="ARBA00004651"/>
    </source>
</evidence>
<feature type="domain" description="Major facilitator superfamily (MFS) profile" evidence="9">
    <location>
        <begin position="18"/>
        <end position="442"/>
    </location>
</feature>
<evidence type="ECO:0000256" key="6">
    <source>
        <dbReference type="ARBA" id="ARBA00023180"/>
    </source>
</evidence>
<feature type="transmembrane region" description="Helical" evidence="8">
    <location>
        <begin position="86"/>
        <end position="106"/>
    </location>
</feature>
<gene>
    <name evidence="11" type="primary">LOC107272289</name>
</gene>
<feature type="transmembrane region" description="Helical" evidence="8">
    <location>
        <begin position="254"/>
        <end position="278"/>
    </location>
</feature>
<protein>
    <submittedName>
        <fullName evidence="11">Facilitated trehalose transporter Tret1</fullName>
    </submittedName>
</protein>
<evidence type="ECO:0000313" key="10">
    <source>
        <dbReference type="Proteomes" id="UP000694920"/>
    </source>
</evidence>
<dbReference type="Pfam" id="PF00083">
    <property type="entry name" value="Sugar_tr"/>
    <property type="match status" value="1"/>
</dbReference>
<sequence length="463" mass="51240">MSTEKKVSNSRIGTQLFVGVLANLSILVAGTGFGWSSPSLPKIVNDENEFPVTPGQSSWIASALVIGAVFGPIVSLIMVDRVGRKSTLLATAFPNLICWILIYFAQSYKWLMIGRLITGIGVGMTYTTIPLYVGEIAQVSVRGALGTIFNICFNVGTLICYSIGPFVTRQTLALICMTFPILFFISFFWMPETPYFYLMHKRGESAEKSLIWLRGNKDVKDELQEMADLVEIEQRNSGRLIDLVIVKGNRKATIIVLGILSAQQFSGIGAIQAYGSIIFNQSDVQLNSDIVVIIMGIVTLVSSGITTLVVDRFGRKPLMIVSTFGCSLCLLFIAIYFHLKYCAVDVSVILWLPVVTMILFFIFYSFGNGPLPYAILGEIYPTNVKAWATMLISIYGSITGAIVTKIYQVVADGWGEHAIFYTFAVAEIIFLFFVIFVMFETKGKSFREIQEHLGETKLSNNKS</sequence>
<evidence type="ECO:0000256" key="8">
    <source>
        <dbReference type="SAM" id="Phobius"/>
    </source>
</evidence>
<dbReference type="InterPro" id="IPR050549">
    <property type="entry name" value="MFS_Trehalose_Transporter"/>
</dbReference>
<keyword evidence="4 8" id="KW-1133">Transmembrane helix</keyword>
<feature type="transmembrane region" description="Helical" evidence="8">
    <location>
        <begin position="419"/>
        <end position="439"/>
    </location>
</feature>
<dbReference type="GO" id="GO:0005886">
    <property type="term" value="C:plasma membrane"/>
    <property type="evidence" value="ECO:0007669"/>
    <property type="project" value="UniProtKB-SubCell"/>
</dbReference>
<dbReference type="GeneID" id="107272289"/>
<dbReference type="PRINTS" id="PR00171">
    <property type="entry name" value="SUGRTRNSPORT"/>
</dbReference>
<evidence type="ECO:0000256" key="3">
    <source>
        <dbReference type="ARBA" id="ARBA00022692"/>
    </source>
</evidence>
<feature type="transmembrane region" description="Helical" evidence="8">
    <location>
        <begin position="290"/>
        <end position="310"/>
    </location>
</feature>
<evidence type="ECO:0000256" key="5">
    <source>
        <dbReference type="ARBA" id="ARBA00023136"/>
    </source>
</evidence>
<evidence type="ECO:0000313" key="11">
    <source>
        <dbReference type="RefSeq" id="XP_024945382.1"/>
    </source>
</evidence>
<evidence type="ECO:0000259" key="9">
    <source>
        <dbReference type="PROSITE" id="PS50850"/>
    </source>
</evidence>
<dbReference type="KEGG" id="ccin:107272289"/>
<feature type="transmembrane region" description="Helical" evidence="8">
    <location>
        <begin position="317"/>
        <end position="337"/>
    </location>
</feature>
<keyword evidence="3 8" id="KW-0812">Transmembrane</keyword>
<dbReference type="InterPro" id="IPR036259">
    <property type="entry name" value="MFS_trans_sf"/>
</dbReference>
<feature type="transmembrane region" description="Helical" evidence="8">
    <location>
        <begin position="56"/>
        <end position="79"/>
    </location>
</feature>
<dbReference type="GO" id="GO:0051119">
    <property type="term" value="F:sugar transmembrane transporter activity"/>
    <property type="evidence" value="ECO:0007669"/>
    <property type="project" value="InterPro"/>
</dbReference>
<feature type="transmembrane region" description="Helical" evidence="8">
    <location>
        <begin position="170"/>
        <end position="190"/>
    </location>
</feature>
<dbReference type="InterPro" id="IPR044775">
    <property type="entry name" value="MFS_ERD6/Tret1-like"/>
</dbReference>
<dbReference type="CDD" id="cd17358">
    <property type="entry name" value="MFS_GLUT6_8_Class3_like"/>
    <property type="match status" value="1"/>
</dbReference>
<dbReference type="InterPro" id="IPR005828">
    <property type="entry name" value="MFS_sugar_transport-like"/>
</dbReference>
<dbReference type="PROSITE" id="PS00217">
    <property type="entry name" value="SUGAR_TRANSPORT_2"/>
    <property type="match status" value="1"/>
</dbReference>
<name>A0AAJ7W679_CEPCN</name>
<dbReference type="PANTHER" id="PTHR48021:SF46">
    <property type="entry name" value="MAJOR FACILITATOR SUPERFAMILY (MFS) PROFILE DOMAIN-CONTAINING PROTEIN"/>
    <property type="match status" value="1"/>
</dbReference>
<dbReference type="PROSITE" id="PS00216">
    <property type="entry name" value="SUGAR_TRANSPORT_1"/>
    <property type="match status" value="1"/>
</dbReference>